<dbReference type="InterPro" id="IPR001387">
    <property type="entry name" value="Cro/C1-type_HTH"/>
</dbReference>
<dbReference type="SUPFAM" id="SSF47413">
    <property type="entry name" value="lambda repressor-like DNA-binding domains"/>
    <property type="match status" value="1"/>
</dbReference>
<organism evidence="2 3">
    <name type="scientific">Lactococcus taiwanensis</name>
    <dbReference type="NCBI Taxonomy" id="1151742"/>
    <lineage>
        <taxon>Bacteria</taxon>
        <taxon>Bacillati</taxon>
        <taxon>Bacillota</taxon>
        <taxon>Bacilli</taxon>
        <taxon>Lactobacillales</taxon>
        <taxon>Streptococcaceae</taxon>
        <taxon>Lactococcus</taxon>
    </lineage>
</organism>
<reference evidence="2 3" key="1">
    <citation type="submission" date="2021-02" db="EMBL/GenBank/DDBJ databases">
        <title>Complete genome sequence of Lactococcus lactis strain K_LL004.</title>
        <authorList>
            <person name="Kim H.B."/>
        </authorList>
    </citation>
    <scope>NUCLEOTIDE SEQUENCE [LARGE SCALE GENOMIC DNA]</scope>
    <source>
        <strain evidence="2 3">K_LL004</strain>
    </source>
</reference>
<keyword evidence="3" id="KW-1185">Reference proteome</keyword>
<accession>A0AA45KHJ3</accession>
<dbReference type="Proteomes" id="UP000663608">
    <property type="component" value="Chromosome"/>
</dbReference>
<dbReference type="InterPro" id="IPR010982">
    <property type="entry name" value="Lambda_DNA-bd_dom_sf"/>
</dbReference>
<evidence type="ECO:0000259" key="1">
    <source>
        <dbReference type="Pfam" id="PF21259"/>
    </source>
</evidence>
<gene>
    <name evidence="2" type="ORF">JW886_04215</name>
</gene>
<dbReference type="KEGG" id="lti:JW886_04215"/>
<dbReference type="InterPro" id="IPR053163">
    <property type="entry name" value="HTH-type_regulator_Rgg"/>
</dbReference>
<dbReference type="InterPro" id="IPR010057">
    <property type="entry name" value="Transcription_activator_Rgg_C"/>
</dbReference>
<dbReference type="PANTHER" id="PTHR37038">
    <property type="entry name" value="TRANSCRIPTIONAL REGULATOR-RELATED"/>
    <property type="match status" value="1"/>
</dbReference>
<feature type="domain" description="HTH-type transcriptional regulator Rgg C-terminal" evidence="1">
    <location>
        <begin position="94"/>
        <end position="264"/>
    </location>
</feature>
<dbReference type="NCBIfam" id="TIGR01716">
    <property type="entry name" value="RGG_Cterm"/>
    <property type="match status" value="1"/>
</dbReference>
<protein>
    <submittedName>
        <fullName evidence="2">Rgg/GadR/MutR family transcriptional regulator</fullName>
    </submittedName>
</protein>
<sequence length="281" mass="32845">MVYARYGKTFHNLRIQHALSLSDFKDLGISKAALSNFENGKSMIGFDRLDFALQKMNTSLYDYSLIINDGQQDDYISLFTDIEHAYYANNTKVLQNIYENYVSQEEYQLIAYAAKGLYAQLCKEEISHLERYLKGIQYWGLYELSLLANIGHRLSPEFIEYLITTLFSNPTAYAKTLYYRVLLQRFLYKMVLAYCDRGQSLAAQMLLEKSEQLFMPGDILDRVKRSFAKSYYTHTFVDPQKGKKEMLELLRCLLKIGATEVHATLKREYTRKMAQKNRSEK</sequence>
<dbReference type="RefSeq" id="WP_205872390.1">
    <property type="nucleotide sequence ID" value="NZ_CP070872.1"/>
</dbReference>
<dbReference type="EMBL" id="CP070872">
    <property type="protein sequence ID" value="QSE77453.1"/>
    <property type="molecule type" value="Genomic_DNA"/>
</dbReference>
<evidence type="ECO:0000313" key="3">
    <source>
        <dbReference type="Proteomes" id="UP000663608"/>
    </source>
</evidence>
<dbReference type="GO" id="GO:0003677">
    <property type="term" value="F:DNA binding"/>
    <property type="evidence" value="ECO:0007669"/>
    <property type="project" value="InterPro"/>
</dbReference>
<evidence type="ECO:0000313" key="2">
    <source>
        <dbReference type="EMBL" id="QSE77453.1"/>
    </source>
</evidence>
<dbReference type="PANTHER" id="PTHR37038:SF12">
    <property type="entry name" value="TRANSCRIPTIONAL REGULATOR"/>
    <property type="match status" value="1"/>
</dbReference>
<name>A0AA45KHJ3_9LACT</name>
<dbReference type="AlphaFoldDB" id="A0AA45KHJ3"/>
<dbReference type="Pfam" id="PF21259">
    <property type="entry name" value="Rgg_C"/>
    <property type="match status" value="1"/>
</dbReference>
<dbReference type="CDD" id="cd00093">
    <property type="entry name" value="HTH_XRE"/>
    <property type="match status" value="1"/>
</dbReference>
<proteinExistence type="predicted"/>